<dbReference type="PROSITE" id="PS00061">
    <property type="entry name" value="ADH_SHORT"/>
    <property type="match status" value="1"/>
</dbReference>
<evidence type="ECO:0000313" key="5">
    <source>
        <dbReference type="Proteomes" id="UP000249402"/>
    </source>
</evidence>
<dbReference type="AlphaFoldDB" id="A0A395GQE9"/>
<dbReference type="InterPro" id="IPR036291">
    <property type="entry name" value="NAD(P)-bd_dom_sf"/>
</dbReference>
<evidence type="ECO:0000256" key="2">
    <source>
        <dbReference type="ARBA" id="ARBA00022857"/>
    </source>
</evidence>
<evidence type="ECO:0000256" key="1">
    <source>
        <dbReference type="ARBA" id="ARBA00006484"/>
    </source>
</evidence>
<dbReference type="RefSeq" id="XP_025572078.1">
    <property type="nucleotide sequence ID" value="XM_025716102.1"/>
</dbReference>
<dbReference type="InterPro" id="IPR002347">
    <property type="entry name" value="SDR_fam"/>
</dbReference>
<name>A0A395GQE9_9EURO</name>
<keyword evidence="2" id="KW-0521">NADP</keyword>
<evidence type="ECO:0000256" key="3">
    <source>
        <dbReference type="ARBA" id="ARBA00023002"/>
    </source>
</evidence>
<comment type="similarity">
    <text evidence="1">Belongs to the short-chain dehydrogenases/reductases (SDR) family.</text>
</comment>
<dbReference type="Gene3D" id="3.40.50.720">
    <property type="entry name" value="NAD(P)-binding Rossmann-like Domain"/>
    <property type="match status" value="1"/>
</dbReference>
<organism evidence="4 5">
    <name type="scientific">Aspergillus ibericus CBS 121593</name>
    <dbReference type="NCBI Taxonomy" id="1448316"/>
    <lineage>
        <taxon>Eukaryota</taxon>
        <taxon>Fungi</taxon>
        <taxon>Dikarya</taxon>
        <taxon>Ascomycota</taxon>
        <taxon>Pezizomycotina</taxon>
        <taxon>Eurotiomycetes</taxon>
        <taxon>Eurotiomycetidae</taxon>
        <taxon>Eurotiales</taxon>
        <taxon>Aspergillaceae</taxon>
        <taxon>Aspergillus</taxon>
        <taxon>Aspergillus subgen. Circumdati</taxon>
    </lineage>
</organism>
<dbReference type="Proteomes" id="UP000249402">
    <property type="component" value="Unassembled WGS sequence"/>
</dbReference>
<proteinExistence type="inferred from homology"/>
<dbReference type="Pfam" id="PF00106">
    <property type="entry name" value="adh_short"/>
    <property type="match status" value="1"/>
</dbReference>
<evidence type="ECO:0000313" key="4">
    <source>
        <dbReference type="EMBL" id="RAK97750.1"/>
    </source>
</evidence>
<keyword evidence="5" id="KW-1185">Reference proteome</keyword>
<dbReference type="VEuPathDB" id="FungiDB:BO80DRAFT_363410"/>
<dbReference type="PANTHER" id="PTHR43180">
    <property type="entry name" value="3-OXOACYL-(ACYL-CARRIER-PROTEIN) REDUCTASE (AFU_ORTHOLOGUE AFUA_6G11210)"/>
    <property type="match status" value="1"/>
</dbReference>
<dbReference type="GO" id="GO:0016491">
    <property type="term" value="F:oxidoreductase activity"/>
    <property type="evidence" value="ECO:0007669"/>
    <property type="project" value="UniProtKB-KW"/>
</dbReference>
<accession>A0A395GQE9</accession>
<dbReference type="EMBL" id="KZ824460">
    <property type="protein sequence ID" value="RAK97750.1"/>
    <property type="molecule type" value="Genomic_DNA"/>
</dbReference>
<dbReference type="PANTHER" id="PTHR43180:SF16">
    <property type="entry name" value="BACILYSIN BIOSYNTHESIS OXIDOREDUCTASE BACC"/>
    <property type="match status" value="1"/>
</dbReference>
<dbReference type="InterPro" id="IPR020904">
    <property type="entry name" value="Sc_DH/Rdtase_CS"/>
</dbReference>
<dbReference type="SUPFAM" id="SSF51735">
    <property type="entry name" value="NAD(P)-binding Rossmann-fold domains"/>
    <property type="match status" value="1"/>
</dbReference>
<reference evidence="4 5" key="1">
    <citation type="submission" date="2018-02" db="EMBL/GenBank/DDBJ databases">
        <title>The genomes of Aspergillus section Nigri reveals drivers in fungal speciation.</title>
        <authorList>
            <consortium name="DOE Joint Genome Institute"/>
            <person name="Vesth T.C."/>
            <person name="Nybo J."/>
            <person name="Theobald S."/>
            <person name="Brandl J."/>
            <person name="Frisvad J.C."/>
            <person name="Nielsen K.F."/>
            <person name="Lyhne E.K."/>
            <person name="Kogle M.E."/>
            <person name="Kuo A."/>
            <person name="Riley R."/>
            <person name="Clum A."/>
            <person name="Nolan M."/>
            <person name="Lipzen A."/>
            <person name="Salamov A."/>
            <person name="Henrissat B."/>
            <person name="Wiebenga A."/>
            <person name="De vries R.P."/>
            <person name="Grigoriev I.V."/>
            <person name="Mortensen U.H."/>
            <person name="Andersen M.R."/>
            <person name="Baker S.E."/>
        </authorList>
    </citation>
    <scope>NUCLEOTIDE SEQUENCE [LARGE SCALE GENOMIC DNA]</scope>
    <source>
        <strain evidence="4 5">CBS 121593</strain>
    </source>
</reference>
<gene>
    <name evidence="4" type="ORF">BO80DRAFT_363410</name>
</gene>
<dbReference type="OrthoDB" id="5371740at2759"/>
<dbReference type="PRINTS" id="PR00081">
    <property type="entry name" value="GDHRDH"/>
</dbReference>
<sequence>MLHLDYNIADLKGKTILVTGGASGFGAAFSTRWASAGAQVIIGDINPAGETIVAQIRSDTSNNNVHFIHLDVTSWTSQVNFFRQAIQLSPHGGIDAVVANAGINNAAESRYFESPTIDYLNHPSPPPPSLKTVDVNLTGVLYTVHLAEWFLPRNPGSQPCTDTTTSSPRDRHILLIGSIASVHPLISQSFYTITKHAILGLFRCLRVTAPLSAGIRVNIICPYYTDIGLMSGPARVILAGVPIGQAEDVVDAATYLMANRACSGQSLVTGPRLKLGLPDGGYLTREGNEETGVWEIQLHDVETTDVFTDRMVKMVKTVIAARGWVGWARGMVGAMVWPVVRYWRNLL</sequence>
<dbReference type="GO" id="GO:0044550">
    <property type="term" value="P:secondary metabolite biosynthetic process"/>
    <property type="evidence" value="ECO:0007669"/>
    <property type="project" value="UniProtKB-ARBA"/>
</dbReference>
<dbReference type="GeneID" id="37220967"/>
<protein>
    <submittedName>
        <fullName evidence="4">Putative short chain dehydrogenase/reductase</fullName>
    </submittedName>
</protein>
<dbReference type="STRING" id="1448316.A0A395GQE9"/>
<keyword evidence="3" id="KW-0560">Oxidoreductase</keyword>